<evidence type="ECO:0000313" key="7">
    <source>
        <dbReference type="EMBL" id="GMI37564.1"/>
    </source>
</evidence>
<evidence type="ECO:0000313" key="8">
    <source>
        <dbReference type="Proteomes" id="UP001165060"/>
    </source>
</evidence>
<dbReference type="PROSITE" id="PS00529">
    <property type="entry name" value="RIBOSOMAL_S24E"/>
    <property type="match status" value="1"/>
</dbReference>
<dbReference type="Proteomes" id="UP001165060">
    <property type="component" value="Unassembled WGS sequence"/>
</dbReference>
<dbReference type="SUPFAM" id="SSF54189">
    <property type="entry name" value="Ribosomal proteins S24e, L23 and L15e"/>
    <property type="match status" value="1"/>
</dbReference>
<proteinExistence type="inferred from homology"/>
<protein>
    <recommendedName>
        <fullName evidence="5">40S ribosomal protein S24</fullName>
    </recommendedName>
</protein>
<comment type="caution">
    <text evidence="7">The sequence shown here is derived from an EMBL/GenBank/DDBJ whole genome shotgun (WGS) entry which is preliminary data.</text>
</comment>
<dbReference type="PANTHER" id="PTHR10496">
    <property type="entry name" value="40S RIBOSOMAL PROTEIN S24"/>
    <property type="match status" value="1"/>
</dbReference>
<dbReference type="InterPro" id="IPR001976">
    <property type="entry name" value="Ribosomal_eS24"/>
</dbReference>
<sequence length="136" mass="15167">MSDAVTIRTRKFIKNALLQRRQMLVEIVHPGKANASRADIKEALATMYKTKPELVIAFGLKTQFGGGKSAGFGLIYDSEDALKKFEPKHRVIRNGMAEAKESSRKQIKEAKNRGKKIRGTGKSIAKHKAKRAEQES</sequence>
<evidence type="ECO:0000256" key="3">
    <source>
        <dbReference type="ARBA" id="ARBA00023274"/>
    </source>
</evidence>
<comment type="similarity">
    <text evidence="1 4">Belongs to the eukaryotic ribosomal protein eS24 family.</text>
</comment>
<dbReference type="Gene3D" id="3.30.70.3370">
    <property type="match status" value="1"/>
</dbReference>
<keyword evidence="2 4" id="KW-0689">Ribosomal protein</keyword>
<evidence type="ECO:0000256" key="2">
    <source>
        <dbReference type="ARBA" id="ARBA00022980"/>
    </source>
</evidence>
<dbReference type="Pfam" id="PF01282">
    <property type="entry name" value="Ribosomal_S24e"/>
    <property type="match status" value="1"/>
</dbReference>
<evidence type="ECO:0000256" key="6">
    <source>
        <dbReference type="SAM" id="MobiDB-lite"/>
    </source>
</evidence>
<dbReference type="InterPro" id="IPR018098">
    <property type="entry name" value="Ribosomal_eS24_CS"/>
</dbReference>
<accession>A0ABQ6N0Y1</accession>
<dbReference type="EMBL" id="BRYB01004826">
    <property type="protein sequence ID" value="GMI37564.1"/>
    <property type="molecule type" value="Genomic_DNA"/>
</dbReference>
<dbReference type="HAMAP" id="MF_00545">
    <property type="entry name" value="Ribosomal_eS24"/>
    <property type="match status" value="1"/>
</dbReference>
<gene>
    <name evidence="7" type="ORF">TeGR_g10656</name>
</gene>
<feature type="compositionally biased region" description="Basic residues" evidence="6">
    <location>
        <begin position="113"/>
        <end position="130"/>
    </location>
</feature>
<organism evidence="7 8">
    <name type="scientific">Tetraparma gracilis</name>
    <dbReference type="NCBI Taxonomy" id="2962635"/>
    <lineage>
        <taxon>Eukaryota</taxon>
        <taxon>Sar</taxon>
        <taxon>Stramenopiles</taxon>
        <taxon>Ochrophyta</taxon>
        <taxon>Bolidophyceae</taxon>
        <taxon>Parmales</taxon>
        <taxon>Triparmaceae</taxon>
        <taxon>Tetraparma</taxon>
    </lineage>
</organism>
<dbReference type="InterPro" id="IPR012678">
    <property type="entry name" value="Ribosomal_uL23/eL15/eS24_sf"/>
</dbReference>
<reference evidence="7 8" key="1">
    <citation type="journal article" date="2023" name="Commun. Biol.">
        <title>Genome analysis of Parmales, the sister group of diatoms, reveals the evolutionary specialization of diatoms from phago-mixotrophs to photoautotrophs.</title>
        <authorList>
            <person name="Ban H."/>
            <person name="Sato S."/>
            <person name="Yoshikawa S."/>
            <person name="Yamada K."/>
            <person name="Nakamura Y."/>
            <person name="Ichinomiya M."/>
            <person name="Sato N."/>
            <person name="Blanc-Mathieu R."/>
            <person name="Endo H."/>
            <person name="Kuwata A."/>
            <person name="Ogata H."/>
        </authorList>
    </citation>
    <scope>NUCLEOTIDE SEQUENCE [LARGE SCALE GENOMIC DNA]</scope>
</reference>
<keyword evidence="3 4" id="KW-0687">Ribonucleoprotein</keyword>
<keyword evidence="8" id="KW-1185">Reference proteome</keyword>
<feature type="region of interest" description="Disordered" evidence="6">
    <location>
        <begin position="96"/>
        <end position="136"/>
    </location>
</feature>
<evidence type="ECO:0000256" key="5">
    <source>
        <dbReference type="RuleBase" id="RU004383"/>
    </source>
</evidence>
<evidence type="ECO:0000256" key="1">
    <source>
        <dbReference type="ARBA" id="ARBA00009680"/>
    </source>
</evidence>
<feature type="compositionally biased region" description="Basic and acidic residues" evidence="6">
    <location>
        <begin position="98"/>
        <end position="112"/>
    </location>
</feature>
<dbReference type="InterPro" id="IPR053709">
    <property type="entry name" value="eRP_eS24_sf"/>
</dbReference>
<name>A0ABQ6N0Y1_9STRA</name>
<evidence type="ECO:0000256" key="4">
    <source>
        <dbReference type="RuleBase" id="RU004381"/>
    </source>
</evidence>